<dbReference type="RefSeq" id="WP_178200272.1">
    <property type="nucleotide sequence ID" value="NZ_CALVCM010000013.1"/>
</dbReference>
<feature type="domain" description="Aminotransferase class V" evidence="4">
    <location>
        <begin position="18"/>
        <end position="318"/>
    </location>
</feature>
<comment type="similarity">
    <text evidence="2">Belongs to the class-V pyridoxal-phosphate-dependent aminotransferase family.</text>
</comment>
<dbReference type="PANTHER" id="PTHR21152">
    <property type="entry name" value="AMINOTRANSFERASE CLASS V"/>
    <property type="match status" value="1"/>
</dbReference>
<dbReference type="EMBL" id="JANGCH010000007">
    <property type="protein sequence ID" value="MCQ5121831.1"/>
    <property type="molecule type" value="Genomic_DNA"/>
</dbReference>
<evidence type="ECO:0000256" key="1">
    <source>
        <dbReference type="ARBA" id="ARBA00001933"/>
    </source>
</evidence>
<name>A0ABT1SKS6_9FIRM</name>
<dbReference type="Proteomes" id="UP001524435">
    <property type="component" value="Unassembled WGS sequence"/>
</dbReference>
<evidence type="ECO:0000313" key="5">
    <source>
        <dbReference type="EMBL" id="MCQ5121831.1"/>
    </source>
</evidence>
<dbReference type="PIRSF" id="PIRSF000524">
    <property type="entry name" value="SPT"/>
    <property type="match status" value="1"/>
</dbReference>
<dbReference type="InterPro" id="IPR024169">
    <property type="entry name" value="SP_NH2Trfase/AEP_transaminase"/>
</dbReference>
<reference evidence="5 6" key="1">
    <citation type="submission" date="2022-06" db="EMBL/GenBank/DDBJ databases">
        <title>Isolation of gut microbiota from human fecal samples.</title>
        <authorList>
            <person name="Pamer E.G."/>
            <person name="Barat B."/>
            <person name="Waligurski E."/>
            <person name="Medina S."/>
            <person name="Paddock L."/>
            <person name="Mostad J."/>
        </authorList>
    </citation>
    <scope>NUCLEOTIDE SEQUENCE [LARGE SCALE GENOMIC DNA]</scope>
    <source>
        <strain evidence="5 6">DFI.6.1</strain>
    </source>
</reference>
<comment type="cofactor">
    <cofactor evidence="1">
        <name>pyridoxal 5'-phosphate</name>
        <dbReference type="ChEBI" id="CHEBI:597326"/>
    </cofactor>
</comment>
<keyword evidence="3" id="KW-0663">Pyridoxal phosphate</keyword>
<keyword evidence="6" id="KW-1185">Reference proteome</keyword>
<dbReference type="GO" id="GO:0008483">
    <property type="term" value="F:transaminase activity"/>
    <property type="evidence" value="ECO:0007669"/>
    <property type="project" value="UniProtKB-KW"/>
</dbReference>
<accession>A0ABT1SKS6</accession>
<keyword evidence="5" id="KW-0808">Transferase</keyword>
<evidence type="ECO:0000256" key="2">
    <source>
        <dbReference type="ARBA" id="ARBA00009236"/>
    </source>
</evidence>
<evidence type="ECO:0000256" key="3">
    <source>
        <dbReference type="ARBA" id="ARBA00022898"/>
    </source>
</evidence>
<keyword evidence="5" id="KW-0032">Aminotransferase</keyword>
<evidence type="ECO:0000259" key="4">
    <source>
        <dbReference type="Pfam" id="PF00266"/>
    </source>
</evidence>
<dbReference type="PANTHER" id="PTHR21152:SF40">
    <property type="entry name" value="ALANINE--GLYOXYLATE AMINOTRANSFERASE"/>
    <property type="match status" value="1"/>
</dbReference>
<dbReference type="InterPro" id="IPR000192">
    <property type="entry name" value="Aminotrans_V_dom"/>
</dbReference>
<dbReference type="InterPro" id="IPR015422">
    <property type="entry name" value="PyrdxlP-dep_Trfase_small"/>
</dbReference>
<gene>
    <name evidence="5" type="ORF">NE663_06095</name>
</gene>
<comment type="caution">
    <text evidence="5">The sequence shown here is derived from an EMBL/GenBank/DDBJ whole genome shotgun (WGS) entry which is preliminary data.</text>
</comment>
<dbReference type="Gene3D" id="3.40.640.10">
    <property type="entry name" value="Type I PLP-dependent aspartate aminotransferase-like (Major domain)"/>
    <property type="match status" value="1"/>
</dbReference>
<dbReference type="InterPro" id="IPR015424">
    <property type="entry name" value="PyrdxlP-dep_Trfase"/>
</dbReference>
<proteinExistence type="inferred from homology"/>
<dbReference type="Pfam" id="PF00266">
    <property type="entry name" value="Aminotran_5"/>
    <property type="match status" value="1"/>
</dbReference>
<dbReference type="Gene3D" id="3.90.1150.10">
    <property type="entry name" value="Aspartate Aminotransferase, domain 1"/>
    <property type="match status" value="1"/>
</dbReference>
<organism evidence="5 6">
    <name type="scientific">Massilicoli timonensis</name>
    <dbReference type="NCBI Taxonomy" id="2015901"/>
    <lineage>
        <taxon>Bacteria</taxon>
        <taxon>Bacillati</taxon>
        <taxon>Bacillota</taxon>
        <taxon>Erysipelotrichia</taxon>
        <taxon>Erysipelotrichales</taxon>
        <taxon>Erysipelotrichaceae</taxon>
        <taxon>Massilicoli</taxon>
    </lineage>
</organism>
<evidence type="ECO:0000313" key="6">
    <source>
        <dbReference type="Proteomes" id="UP001524435"/>
    </source>
</evidence>
<dbReference type="SUPFAM" id="SSF53383">
    <property type="entry name" value="PLP-dependent transferases"/>
    <property type="match status" value="1"/>
</dbReference>
<sequence>MLFSCGPSKCDKAVLKKQSNLMVHHRSAAFLELYESLIVQLKQLCDDREGEVLVLNGSGSSGMEAALLNFLSSGEELLVIDSGRFGSRFALMAKRMDMIPHLYDVKQQGVVDTAMLEQMLSAYPAIKAIAFTYSDTSTGLLMDPKRIGAFARKHQLLSIMDGIGGVIMNPFSMKESQIDVCIMASQKGFWMSPGLCMIALSPTALTRLNPQAPTYVFHFYEMLQKQKQNALLQYTPAVSLYFALHQALCILNSRPITYWNQFYQRQYERLYTIITEANGCIKQAPSLSRSVLLFTTSKSASRLQQRLEQEFQIRIELGLDDQEDRILRIGNMARYSEEELNALAHALKLCLQEENN</sequence>
<protein>
    <submittedName>
        <fullName evidence="5">Aminotransferase class V-fold PLP-dependent enzyme</fullName>
    </submittedName>
</protein>
<dbReference type="InterPro" id="IPR015421">
    <property type="entry name" value="PyrdxlP-dep_Trfase_major"/>
</dbReference>